<dbReference type="InterPro" id="IPR036291">
    <property type="entry name" value="NAD(P)-bd_dom_sf"/>
</dbReference>
<comment type="caution">
    <text evidence="1">The sequence shown here is derived from an EMBL/GenBank/DDBJ whole genome shotgun (WGS) entry which is preliminary data.</text>
</comment>
<proteinExistence type="predicted"/>
<evidence type="ECO:0000313" key="1">
    <source>
        <dbReference type="EMBL" id="PAD21216.1"/>
    </source>
</evidence>
<evidence type="ECO:0008006" key="3">
    <source>
        <dbReference type="Google" id="ProtNLM"/>
    </source>
</evidence>
<accession>A0A268AAR6</accession>
<organism evidence="1 2">
    <name type="scientific">Terribacillus saccharophilus</name>
    <dbReference type="NCBI Taxonomy" id="361277"/>
    <lineage>
        <taxon>Bacteria</taxon>
        <taxon>Bacillati</taxon>
        <taxon>Bacillota</taxon>
        <taxon>Bacilli</taxon>
        <taxon>Bacillales</taxon>
        <taxon>Bacillaceae</taxon>
        <taxon>Terribacillus</taxon>
    </lineage>
</organism>
<dbReference type="Gene3D" id="3.40.50.720">
    <property type="entry name" value="NAD(P)-binding Rossmann-like Domain"/>
    <property type="match status" value="1"/>
</dbReference>
<dbReference type="EMBL" id="NPBV01000017">
    <property type="protein sequence ID" value="PAD21216.1"/>
    <property type="molecule type" value="Genomic_DNA"/>
</dbReference>
<dbReference type="SUPFAM" id="SSF51735">
    <property type="entry name" value="NAD(P)-binding Rossmann-fold domains"/>
    <property type="match status" value="1"/>
</dbReference>
<name>A0A268AAR6_9BACI</name>
<protein>
    <recommendedName>
        <fullName evidence="3">Short-chain dehydrogenase</fullName>
    </recommendedName>
</protein>
<sequence length="189" mass="21495">MAGSYSVKEIIMKHYLVIGGTGMLQAAVLDWNQEGHKVTVVARKEERLRRLSKCAAYPEILRTVQADYHQLESFQKKLEDLPEPDIIVSWIHRSGNNVIQALSNIYGVLAKRVELFHIKGSSAHDPRQNYTPIYSETIDYHEIILGFQLSGGASRWLTNEEIANGVREAVKLQQHRYIVGTVEPWSARP</sequence>
<gene>
    <name evidence="1" type="ORF">CHH64_09805</name>
</gene>
<dbReference type="Proteomes" id="UP000216013">
    <property type="component" value="Unassembled WGS sequence"/>
</dbReference>
<evidence type="ECO:0000313" key="2">
    <source>
        <dbReference type="Proteomes" id="UP000216013"/>
    </source>
</evidence>
<dbReference type="AlphaFoldDB" id="A0A268AAR6"/>
<reference evidence="1 2" key="1">
    <citation type="submission" date="2017-07" db="EMBL/GenBank/DDBJ databases">
        <title>Isolation and whole genome analysis of endospore-forming bacteria from heroin.</title>
        <authorList>
            <person name="Kalinowski J."/>
            <person name="Ahrens B."/>
            <person name="Al-Dilaimi A."/>
            <person name="Winkler A."/>
            <person name="Wibberg D."/>
            <person name="Schleenbecker U."/>
            <person name="Ruckert C."/>
            <person name="Wolfel R."/>
            <person name="Grass G."/>
        </authorList>
    </citation>
    <scope>NUCLEOTIDE SEQUENCE [LARGE SCALE GENOMIC DNA]</scope>
    <source>
        <strain evidence="1 2">7528</strain>
    </source>
</reference>